<evidence type="ECO:0000256" key="1">
    <source>
        <dbReference type="SAM" id="SignalP"/>
    </source>
</evidence>
<dbReference type="Proteomes" id="UP001526201">
    <property type="component" value="Unassembled WGS sequence"/>
</dbReference>
<keyword evidence="1" id="KW-0732">Signal</keyword>
<evidence type="ECO:0000313" key="3">
    <source>
        <dbReference type="Proteomes" id="UP001526201"/>
    </source>
</evidence>
<feature type="chain" id="PRO_5047254856" evidence="1">
    <location>
        <begin position="20"/>
        <end position="124"/>
    </location>
</feature>
<name>A0ABT3CDE5_9MYCO</name>
<comment type="caution">
    <text evidence="2">The sequence shown here is derived from an EMBL/GenBank/DDBJ whole genome shotgun (WGS) entry which is preliminary data.</text>
</comment>
<reference evidence="2 3" key="1">
    <citation type="journal article" date="2022" name="BMC Genomics">
        <title>Comparative genome analysis of mycobacteria focusing on tRNA and non-coding RNA.</title>
        <authorList>
            <person name="Behra P.R.K."/>
            <person name="Pettersson B.M.F."/>
            <person name="Ramesh M."/>
            <person name="Das S."/>
            <person name="Dasgupta S."/>
            <person name="Kirsebom L.A."/>
        </authorList>
    </citation>
    <scope>NUCLEOTIDE SEQUENCE [LARGE SCALE GENOMIC DNA]</scope>
    <source>
        <strain evidence="2 3">DSM 44078</strain>
    </source>
</reference>
<gene>
    <name evidence="2" type="ORF">H7J73_15715</name>
</gene>
<feature type="signal peptide" evidence="1">
    <location>
        <begin position="1"/>
        <end position="19"/>
    </location>
</feature>
<dbReference type="Pfam" id="PF11259">
    <property type="entry name" value="DUF3060"/>
    <property type="match status" value="1"/>
</dbReference>
<accession>A0ABT3CDE5</accession>
<keyword evidence="3" id="KW-1185">Reference proteome</keyword>
<dbReference type="InterPro" id="IPR021417">
    <property type="entry name" value="DUF3060"/>
</dbReference>
<evidence type="ECO:0000313" key="2">
    <source>
        <dbReference type="EMBL" id="MCV7227481.1"/>
    </source>
</evidence>
<protein>
    <submittedName>
        <fullName evidence="2">DUF3060 domain-containing protein</fullName>
    </submittedName>
</protein>
<dbReference type="EMBL" id="JACKTY010000029">
    <property type="protein sequence ID" value="MCV7227481.1"/>
    <property type="molecule type" value="Genomic_DNA"/>
</dbReference>
<organism evidence="2 3">
    <name type="scientific">Mycolicibacterium komossense</name>
    <dbReference type="NCBI Taxonomy" id="1779"/>
    <lineage>
        <taxon>Bacteria</taxon>
        <taxon>Bacillati</taxon>
        <taxon>Actinomycetota</taxon>
        <taxon>Actinomycetes</taxon>
        <taxon>Mycobacteriales</taxon>
        <taxon>Mycobacteriaceae</taxon>
        <taxon>Mycolicibacterium</taxon>
    </lineage>
</organism>
<sequence>MKRLSGAVTAAFCAAVLVAGGVGVPSAAAKNGDTHITSIGSVQTVDCNNATLLINGAGNTITAVGSCWAVTMQGSGNTVIADNVVNDITVYGFDQTALYKTGDPFIVDRGRELGMVNRIDRIPA</sequence>
<proteinExistence type="predicted"/>